<name>A0A8S5T6L4_9CAUD</name>
<proteinExistence type="predicted"/>
<organism evidence="1">
    <name type="scientific">Siphoviridae sp. ctxMM9</name>
    <dbReference type="NCBI Taxonomy" id="2827973"/>
    <lineage>
        <taxon>Viruses</taxon>
        <taxon>Duplodnaviria</taxon>
        <taxon>Heunggongvirae</taxon>
        <taxon>Uroviricota</taxon>
        <taxon>Caudoviricetes</taxon>
    </lineage>
</organism>
<accession>A0A8S5T6L4</accession>
<protein>
    <submittedName>
        <fullName evidence="1">Uncharacterized protein</fullName>
    </submittedName>
</protein>
<reference evidence="1" key="1">
    <citation type="journal article" date="2021" name="Proc. Natl. Acad. Sci. U.S.A.">
        <title>A Catalog of Tens of Thousands of Viruses from Human Metagenomes Reveals Hidden Associations with Chronic Diseases.</title>
        <authorList>
            <person name="Tisza M.J."/>
            <person name="Buck C.B."/>
        </authorList>
    </citation>
    <scope>NUCLEOTIDE SEQUENCE</scope>
    <source>
        <strain evidence="1">CtxMM9</strain>
    </source>
</reference>
<sequence>MAKLYPPNISGTLPSFYKNSAGAVEITVPFSMNRTVSRSSVGGIVLRLKTAYTDIVLTEGLEGTSPNWQETALSSTFTINSSVVLNRLHVGDYYKAQIAYKDSLG</sequence>
<evidence type="ECO:0000313" key="1">
    <source>
        <dbReference type="EMBL" id="DAF58752.1"/>
    </source>
</evidence>
<dbReference type="EMBL" id="BK032759">
    <property type="protein sequence ID" value="DAF58752.1"/>
    <property type="molecule type" value="Genomic_DNA"/>
</dbReference>